<evidence type="ECO:0000313" key="1">
    <source>
        <dbReference type="EMBL" id="SDZ06802.1"/>
    </source>
</evidence>
<sequence length="138" mass="15947">MDADPLTRADFRRLIPIRRPQPIAPPPRIWTAEQWARIRYGVNAELLDERWLALVEGDRLHLHRSWTGYGVYRADFAPCPGGRRIRTAWVEGDRARYRRGSDRHEAVLLETVIRAVILNRESAALERRLLAAMGLAEV</sequence>
<organism evidence="1 2">
    <name type="scientific">Micromonospora pattaloongensis</name>
    <dbReference type="NCBI Taxonomy" id="405436"/>
    <lineage>
        <taxon>Bacteria</taxon>
        <taxon>Bacillati</taxon>
        <taxon>Actinomycetota</taxon>
        <taxon>Actinomycetes</taxon>
        <taxon>Micromonosporales</taxon>
        <taxon>Micromonosporaceae</taxon>
        <taxon>Micromonospora</taxon>
    </lineage>
</organism>
<dbReference type="EMBL" id="FNPH01000005">
    <property type="protein sequence ID" value="SDZ06802.1"/>
    <property type="molecule type" value="Genomic_DNA"/>
</dbReference>
<reference evidence="2" key="1">
    <citation type="submission" date="2016-10" db="EMBL/GenBank/DDBJ databases">
        <authorList>
            <person name="Varghese N."/>
            <person name="Submissions S."/>
        </authorList>
    </citation>
    <scope>NUCLEOTIDE SEQUENCE [LARGE SCALE GENOMIC DNA]</scope>
    <source>
        <strain evidence="2">DSM 45245</strain>
    </source>
</reference>
<dbReference type="OrthoDB" id="3384902at2"/>
<name>A0A1H3PZV7_9ACTN</name>
<keyword evidence="2" id="KW-1185">Reference proteome</keyword>
<accession>A0A1H3PZV7</accession>
<dbReference type="AlphaFoldDB" id="A0A1H3PZV7"/>
<dbReference type="STRING" id="405436.SAMN05444365_105147"/>
<evidence type="ECO:0000313" key="2">
    <source>
        <dbReference type="Proteomes" id="UP000242415"/>
    </source>
</evidence>
<protein>
    <submittedName>
        <fullName evidence="1">Uncharacterized protein</fullName>
    </submittedName>
</protein>
<gene>
    <name evidence="1" type="ORF">SAMN05444365_105147</name>
</gene>
<proteinExistence type="predicted"/>
<dbReference type="Proteomes" id="UP000242415">
    <property type="component" value="Unassembled WGS sequence"/>
</dbReference>
<dbReference type="RefSeq" id="WP_091557234.1">
    <property type="nucleotide sequence ID" value="NZ_FNPH01000005.1"/>
</dbReference>